<dbReference type="InterPro" id="IPR024087">
    <property type="entry name" value="Creatininase-like_sf"/>
</dbReference>
<keyword evidence="2" id="KW-0479">Metal-binding</keyword>
<evidence type="ECO:0000256" key="1">
    <source>
        <dbReference type="ARBA" id="ARBA00001947"/>
    </source>
</evidence>
<evidence type="ECO:0000313" key="8">
    <source>
        <dbReference type="Proteomes" id="UP001596101"/>
    </source>
</evidence>
<proteinExistence type="inferred from homology"/>
<feature type="signal peptide" evidence="6">
    <location>
        <begin position="1"/>
        <end position="30"/>
    </location>
</feature>
<dbReference type="SUPFAM" id="SSF102215">
    <property type="entry name" value="Creatininase"/>
    <property type="match status" value="1"/>
</dbReference>
<dbReference type="InterPro" id="IPR003785">
    <property type="entry name" value="Creatininase/forma_Hydrolase"/>
</dbReference>
<gene>
    <name evidence="7" type="ORF">ACFPQ5_10495</name>
</gene>
<dbReference type="RefSeq" id="WP_379754641.1">
    <property type="nucleotide sequence ID" value="NZ_JBHSMR010000013.1"/>
</dbReference>
<evidence type="ECO:0000256" key="5">
    <source>
        <dbReference type="ARBA" id="ARBA00024029"/>
    </source>
</evidence>
<dbReference type="Pfam" id="PF02633">
    <property type="entry name" value="Creatininase"/>
    <property type="match status" value="1"/>
</dbReference>
<keyword evidence="4" id="KW-0862">Zinc</keyword>
<organism evidence="7 8">
    <name type="scientific">Massilia suwonensis</name>
    <dbReference type="NCBI Taxonomy" id="648895"/>
    <lineage>
        <taxon>Bacteria</taxon>
        <taxon>Pseudomonadati</taxon>
        <taxon>Pseudomonadota</taxon>
        <taxon>Betaproteobacteria</taxon>
        <taxon>Burkholderiales</taxon>
        <taxon>Oxalobacteraceae</taxon>
        <taxon>Telluria group</taxon>
        <taxon>Massilia</taxon>
    </lineage>
</organism>
<comment type="similarity">
    <text evidence="5">Belongs to the creatininase superfamily.</text>
</comment>
<comment type="caution">
    <text evidence="7">The sequence shown here is derived from an EMBL/GenBank/DDBJ whole genome shotgun (WGS) entry which is preliminary data.</text>
</comment>
<reference evidence="8" key="1">
    <citation type="journal article" date="2019" name="Int. J. Syst. Evol. Microbiol.">
        <title>The Global Catalogue of Microorganisms (GCM) 10K type strain sequencing project: providing services to taxonomists for standard genome sequencing and annotation.</title>
        <authorList>
            <consortium name="The Broad Institute Genomics Platform"/>
            <consortium name="The Broad Institute Genome Sequencing Center for Infectious Disease"/>
            <person name="Wu L."/>
            <person name="Ma J."/>
        </authorList>
    </citation>
    <scope>NUCLEOTIDE SEQUENCE [LARGE SCALE GENOMIC DNA]</scope>
    <source>
        <strain evidence="8">CCUG 43111</strain>
    </source>
</reference>
<keyword evidence="3" id="KW-0378">Hydrolase</keyword>
<comment type="cofactor">
    <cofactor evidence="1">
        <name>Zn(2+)</name>
        <dbReference type="ChEBI" id="CHEBI:29105"/>
    </cofactor>
</comment>
<keyword evidence="6" id="KW-0732">Signal</keyword>
<evidence type="ECO:0000256" key="2">
    <source>
        <dbReference type="ARBA" id="ARBA00022723"/>
    </source>
</evidence>
<dbReference type="PANTHER" id="PTHR35005">
    <property type="entry name" value="3-DEHYDRO-SCYLLO-INOSOSE HYDROLASE"/>
    <property type="match status" value="1"/>
</dbReference>
<evidence type="ECO:0000256" key="6">
    <source>
        <dbReference type="SAM" id="SignalP"/>
    </source>
</evidence>
<accession>A0ABW0MK71</accession>
<name>A0ABW0MK71_9BURK</name>
<dbReference type="Gene3D" id="3.40.50.10310">
    <property type="entry name" value="Creatininase"/>
    <property type="match status" value="1"/>
</dbReference>
<evidence type="ECO:0000256" key="3">
    <source>
        <dbReference type="ARBA" id="ARBA00022801"/>
    </source>
</evidence>
<feature type="chain" id="PRO_5045338405" evidence="6">
    <location>
        <begin position="31"/>
        <end position="283"/>
    </location>
</feature>
<evidence type="ECO:0000256" key="4">
    <source>
        <dbReference type="ARBA" id="ARBA00022833"/>
    </source>
</evidence>
<sequence length="283" mass="29723">MLHPHYRRRRKALAAAILAWTLAASGLAAAREPASVYVEDLTSPELQARIVKGATTVLVPIGGLEQSGPHIALGKHNVRARLLAGRIAQSLGNTLVAPVVAYVPEGSITPPSGHMRFAGTVSVPESAFEAVLEATARSFCRHGIREVFFLGDHGGYQKNEEKAAVRVNRIGDCRVHALLGYYEATQTSYVAELKRRGHGDAEIGLHAGLADTSLSLALDPALVRTELLTAGAKAGKGGGVSGDPTRATAALGQLGVERIVAESVAAIRAQLAKDATENPSRKP</sequence>
<evidence type="ECO:0000313" key="7">
    <source>
        <dbReference type="EMBL" id="MFC5478620.1"/>
    </source>
</evidence>
<dbReference type="PANTHER" id="PTHR35005:SF1">
    <property type="entry name" value="2-AMINO-5-FORMYLAMINO-6-RIBOSYLAMINOPYRIMIDIN-4(3H)-ONE 5'-MONOPHOSPHATE DEFORMYLASE"/>
    <property type="match status" value="1"/>
</dbReference>
<protein>
    <submittedName>
        <fullName evidence="7">Creatininase family protein</fullName>
    </submittedName>
</protein>
<dbReference type="EMBL" id="JBHSMR010000013">
    <property type="protein sequence ID" value="MFC5478620.1"/>
    <property type="molecule type" value="Genomic_DNA"/>
</dbReference>
<dbReference type="Proteomes" id="UP001596101">
    <property type="component" value="Unassembled WGS sequence"/>
</dbReference>
<keyword evidence="8" id="KW-1185">Reference proteome</keyword>